<evidence type="ECO:0000313" key="6">
    <source>
        <dbReference type="EMBL" id="WTT17968.1"/>
    </source>
</evidence>
<dbReference type="GO" id="GO:0016798">
    <property type="term" value="F:hydrolase activity, acting on glycosyl bonds"/>
    <property type="evidence" value="ECO:0007669"/>
    <property type="project" value="UniProtKB-KW"/>
</dbReference>
<dbReference type="InterPro" id="IPR013783">
    <property type="entry name" value="Ig-like_fold"/>
</dbReference>
<dbReference type="InterPro" id="IPR003961">
    <property type="entry name" value="FN3_dom"/>
</dbReference>
<dbReference type="Gene3D" id="2.60.40.10">
    <property type="entry name" value="Immunoglobulins"/>
    <property type="match status" value="3"/>
</dbReference>
<dbReference type="Pfam" id="PF07691">
    <property type="entry name" value="PA14"/>
    <property type="match status" value="1"/>
</dbReference>
<dbReference type="SUPFAM" id="SSF56988">
    <property type="entry name" value="Anthrax protective antigen"/>
    <property type="match status" value="1"/>
</dbReference>
<name>A0AAU1ZZV0_9ACTN</name>
<gene>
    <name evidence="6" type="ORF">OHA22_21665</name>
</gene>
<dbReference type="SMART" id="SM00758">
    <property type="entry name" value="PA14"/>
    <property type="match status" value="1"/>
</dbReference>
<keyword evidence="3" id="KW-0732">Signal</keyword>
<keyword evidence="2" id="KW-0119">Carbohydrate metabolism</keyword>
<evidence type="ECO:0000259" key="4">
    <source>
        <dbReference type="PROSITE" id="PS50853"/>
    </source>
</evidence>
<dbReference type="SMART" id="SM00060">
    <property type="entry name" value="FN3"/>
    <property type="match status" value="3"/>
</dbReference>
<dbReference type="InterPro" id="IPR006311">
    <property type="entry name" value="TAT_signal"/>
</dbReference>
<feature type="signal peptide" evidence="3">
    <location>
        <begin position="1"/>
        <end position="32"/>
    </location>
</feature>
<dbReference type="PROSITE" id="PS51820">
    <property type="entry name" value="PA14"/>
    <property type="match status" value="1"/>
</dbReference>
<dbReference type="InterPro" id="IPR036116">
    <property type="entry name" value="FN3_sf"/>
</dbReference>
<keyword evidence="2" id="KW-0624">Polysaccharide degradation</keyword>
<keyword evidence="1" id="KW-0378">Hydrolase</keyword>
<dbReference type="SUPFAM" id="SSF49265">
    <property type="entry name" value="Fibronectin type III"/>
    <property type="match status" value="2"/>
</dbReference>
<feature type="chain" id="PRO_5043939585" evidence="3">
    <location>
        <begin position="33"/>
        <end position="804"/>
    </location>
</feature>
<evidence type="ECO:0000256" key="1">
    <source>
        <dbReference type="ARBA" id="ARBA00023295"/>
    </source>
</evidence>
<keyword evidence="1" id="KW-0326">Glycosidase</keyword>
<dbReference type="PROSITE" id="PS50853">
    <property type="entry name" value="FN3"/>
    <property type="match status" value="1"/>
</dbReference>
<dbReference type="InterPro" id="IPR037524">
    <property type="entry name" value="PA14/GLEYA"/>
</dbReference>
<evidence type="ECO:0000259" key="5">
    <source>
        <dbReference type="PROSITE" id="PS51820"/>
    </source>
</evidence>
<accession>A0AAU1ZZV0</accession>
<dbReference type="AlphaFoldDB" id="A0AAU1ZZV0"/>
<protein>
    <submittedName>
        <fullName evidence="6">PA14 domain-containing protein</fullName>
    </submittedName>
</protein>
<dbReference type="InterPro" id="IPR011658">
    <property type="entry name" value="PA14_dom"/>
</dbReference>
<dbReference type="GO" id="GO:0000272">
    <property type="term" value="P:polysaccharide catabolic process"/>
    <property type="evidence" value="ECO:0007669"/>
    <property type="project" value="UniProtKB-KW"/>
</dbReference>
<reference evidence="6" key="1">
    <citation type="submission" date="2022-10" db="EMBL/GenBank/DDBJ databases">
        <title>The complete genomes of actinobacterial strains from the NBC collection.</title>
        <authorList>
            <person name="Joergensen T.S."/>
            <person name="Alvarez Arevalo M."/>
            <person name="Sterndorff E.B."/>
            <person name="Faurdal D."/>
            <person name="Vuksanovic O."/>
            <person name="Mourched A.-S."/>
            <person name="Charusanti P."/>
            <person name="Shaw S."/>
            <person name="Blin K."/>
            <person name="Weber T."/>
        </authorList>
    </citation>
    <scope>NUCLEOTIDE SEQUENCE</scope>
    <source>
        <strain evidence="6">NBC_00093</strain>
    </source>
</reference>
<evidence type="ECO:0000256" key="2">
    <source>
        <dbReference type="ARBA" id="ARBA00023326"/>
    </source>
</evidence>
<evidence type="ECO:0000256" key="3">
    <source>
        <dbReference type="SAM" id="SignalP"/>
    </source>
</evidence>
<proteinExistence type="predicted"/>
<dbReference type="PROSITE" id="PS51318">
    <property type="entry name" value="TAT"/>
    <property type="match status" value="1"/>
</dbReference>
<feature type="domain" description="Fibronectin type-III" evidence="4">
    <location>
        <begin position="176"/>
        <end position="269"/>
    </location>
</feature>
<dbReference type="EMBL" id="CP108222">
    <property type="protein sequence ID" value="WTT17968.1"/>
    <property type="molecule type" value="Genomic_DNA"/>
</dbReference>
<feature type="domain" description="PA14" evidence="5">
    <location>
        <begin position="37"/>
        <end position="182"/>
    </location>
</feature>
<sequence>MSITRRTTAASAVALATAGGLLTVVPAPTASAATVTCNSPVYKRQFFANTTFSGTPKKTDCDAAIAENWGAKAPATGLPKDNFGIRWTVTRDFGSGGPFALTVAVQDGIRVNLDGRVKVNVWKNVPTTQKKTVNLTIPSGKHTLRIDYVNWTGSADVKFGYTPRTSATVDKVKPLTPTAPSVAYDKTTGKARLTWAKNKETDLASYRVYRRLKDTSFGSKPLATATSTTYTDTTLPKTGATYYYEVRARDKAGNESTGTTDLPVTTVDKTPPAAPSVYWDGCPDSQPYAAPQLVTTEANRADIAWYELQRLDTGTWNTVYSGPKGAICDTGYPADGSEVTYRGRARDKDGNWSVYSAATTLTTPDLTPPAPVTDARVEYRSGVPHLVWSPVDGASSYQVVQYDPATGGWLNASPGGGSVKESDVVPRQLAATADTYRYAVRSMDARGNAATSAEITLTMADRPEAIPPYETTANRSGPGVSVSWSSADPWTYDDGPLLTYRIVRTDPATGESVVVDKCKPNSAFDEPLTDPSVDWWWAGDDAPAYAGRKVIRGRCWDVSGASRTTYEYRVVTVDRYGHASQPGPAAMETTPDTERPAPVRNLTAEEIPLGVRLTWTPPADDDVAAYYVWQGITDPGTGDTVWKKNCWTGDSLAETEILCPTVPDGATHVYRVAATDDWAYLDEGPDFFHTADISVALSDTRPPGWTGTGVREGQLPTLEVGCEETDGLGDCSLLTDYRVDRWDPVSGSYTTLTTAKVGRPTLYVDRTVHEDLLNLYYYRVVFTDASGIELATRQTAYGIWNNWL</sequence>
<organism evidence="6">
    <name type="scientific">Streptomyces sp. NBC_00093</name>
    <dbReference type="NCBI Taxonomy" id="2975649"/>
    <lineage>
        <taxon>Bacteria</taxon>
        <taxon>Bacillati</taxon>
        <taxon>Actinomycetota</taxon>
        <taxon>Actinomycetes</taxon>
        <taxon>Kitasatosporales</taxon>
        <taxon>Streptomycetaceae</taxon>
        <taxon>Streptomyces</taxon>
    </lineage>
</organism>